<dbReference type="PROSITE" id="PS51352">
    <property type="entry name" value="THIOREDOXIN_2"/>
    <property type="match status" value="1"/>
</dbReference>
<dbReference type="PATRIC" id="fig|1140003.3.peg.1428"/>
<dbReference type="STRING" id="1140003.OMY_01476"/>
<gene>
    <name evidence="6" type="ORF">I573_01204</name>
</gene>
<dbReference type="OrthoDB" id="9781543at2"/>
<organism evidence="6 7">
    <name type="scientific">Enterococcus sulfureus ATCC 49903</name>
    <dbReference type="NCBI Taxonomy" id="1140003"/>
    <lineage>
        <taxon>Bacteria</taxon>
        <taxon>Bacillati</taxon>
        <taxon>Bacillota</taxon>
        <taxon>Bacilli</taxon>
        <taxon>Lactobacillales</taxon>
        <taxon>Enterococcaceae</taxon>
        <taxon>Enterococcus</taxon>
    </lineage>
</organism>
<dbReference type="Proteomes" id="UP000015961">
    <property type="component" value="Unassembled WGS sequence"/>
</dbReference>
<dbReference type="InterPro" id="IPR002065">
    <property type="entry name" value="TPX"/>
</dbReference>
<dbReference type="InterPro" id="IPR013766">
    <property type="entry name" value="Thioredoxin_domain"/>
</dbReference>
<dbReference type="RefSeq" id="WP_016185923.1">
    <property type="nucleotide sequence ID" value="NZ_ASWO01000005.1"/>
</dbReference>
<dbReference type="PANTHER" id="PTHR43110">
    <property type="entry name" value="THIOL PEROXIDASE"/>
    <property type="match status" value="1"/>
</dbReference>
<sequence length="163" mass="18417">MYITRKGEPIEVPGKQPEVNEKAPNFHLYDMNEQLVTLSSLAGQPVIISVIPDINTRVCALQTKRFNEEASRLEGIHFLTLSVNTKEEQAAWCGQEGIEMTMLHDPEKTFDEQYHLMMPALGLYARSIFVLDANGVICHREIVSEMSHEPDYAKALMVAKDLV</sequence>
<keyword evidence="7" id="KW-1185">Reference proteome</keyword>
<dbReference type="AlphaFoldDB" id="S0P3V5"/>
<evidence type="ECO:0000313" key="6">
    <source>
        <dbReference type="EMBL" id="EOT83483.1"/>
    </source>
</evidence>
<dbReference type="PANTHER" id="PTHR43110:SF1">
    <property type="entry name" value="THIOL PEROXIDASE"/>
    <property type="match status" value="1"/>
</dbReference>
<protein>
    <recommendedName>
        <fullName evidence="5">Thioredoxin domain-containing protein</fullName>
    </recommendedName>
</protein>
<evidence type="ECO:0000259" key="5">
    <source>
        <dbReference type="PROSITE" id="PS51352"/>
    </source>
</evidence>
<dbReference type="InterPro" id="IPR050455">
    <property type="entry name" value="Tpx_Peroxidase_subfamily"/>
</dbReference>
<dbReference type="CDD" id="cd03014">
    <property type="entry name" value="PRX_Atyp2cys"/>
    <property type="match status" value="1"/>
</dbReference>
<dbReference type="Gene3D" id="3.40.30.10">
    <property type="entry name" value="Glutaredoxin"/>
    <property type="match status" value="1"/>
</dbReference>
<dbReference type="NCBIfam" id="NF001808">
    <property type="entry name" value="PRK00522.1"/>
    <property type="match status" value="1"/>
</dbReference>
<keyword evidence="1" id="KW-0560">Oxidoreductase</keyword>
<keyword evidence="4" id="KW-0676">Redox-active center</keyword>
<dbReference type="eggNOG" id="COG2077">
    <property type="taxonomic scope" value="Bacteria"/>
</dbReference>
<evidence type="ECO:0000313" key="7">
    <source>
        <dbReference type="Proteomes" id="UP000015961"/>
    </source>
</evidence>
<name>S0P3V5_9ENTE</name>
<dbReference type="EMBL" id="ASWO01000005">
    <property type="protein sequence ID" value="EOT83483.1"/>
    <property type="molecule type" value="Genomic_DNA"/>
</dbReference>
<keyword evidence="1" id="KW-0575">Peroxidase</keyword>
<dbReference type="InterPro" id="IPR000866">
    <property type="entry name" value="AhpC/TSA"/>
</dbReference>
<evidence type="ECO:0000256" key="2">
    <source>
        <dbReference type="ARBA" id="ARBA00022862"/>
    </source>
</evidence>
<dbReference type="Pfam" id="PF00578">
    <property type="entry name" value="AhpC-TSA"/>
    <property type="match status" value="1"/>
</dbReference>
<dbReference type="GO" id="GO:0008379">
    <property type="term" value="F:thioredoxin peroxidase activity"/>
    <property type="evidence" value="ECO:0007669"/>
    <property type="project" value="InterPro"/>
</dbReference>
<dbReference type="SUPFAM" id="SSF52833">
    <property type="entry name" value="Thioredoxin-like"/>
    <property type="match status" value="1"/>
</dbReference>
<comment type="caution">
    <text evidence="6">The sequence shown here is derived from an EMBL/GenBank/DDBJ whole genome shotgun (WGS) entry which is preliminary data.</text>
</comment>
<keyword evidence="3" id="KW-1015">Disulfide bond</keyword>
<feature type="domain" description="Thioredoxin" evidence="5">
    <location>
        <begin position="17"/>
        <end position="163"/>
    </location>
</feature>
<accession>S0P3V5</accession>
<proteinExistence type="predicted"/>
<keyword evidence="2" id="KW-0049">Antioxidant</keyword>
<reference evidence="6 7" key="1">
    <citation type="submission" date="2013-03" db="EMBL/GenBank/DDBJ databases">
        <title>The Genome Sequence of Enterococcus sulfureus ATCC_49903 (PacBio/Illumina hybrid assembly).</title>
        <authorList>
            <consortium name="The Broad Institute Genomics Platform"/>
            <consortium name="The Broad Institute Genome Sequencing Center for Infectious Disease"/>
            <person name="Earl A."/>
            <person name="Russ C."/>
            <person name="Gilmore M."/>
            <person name="Surin D."/>
            <person name="Walker B."/>
            <person name="Young S."/>
            <person name="Zeng Q."/>
            <person name="Gargeya S."/>
            <person name="Fitzgerald M."/>
            <person name="Haas B."/>
            <person name="Abouelleil A."/>
            <person name="Allen A.W."/>
            <person name="Alvarado L."/>
            <person name="Arachchi H.M."/>
            <person name="Berlin A.M."/>
            <person name="Chapman S.B."/>
            <person name="Gainer-Dewar J."/>
            <person name="Goldberg J."/>
            <person name="Griggs A."/>
            <person name="Gujja S."/>
            <person name="Hansen M."/>
            <person name="Howarth C."/>
            <person name="Imamovic A."/>
            <person name="Ireland A."/>
            <person name="Larimer J."/>
            <person name="McCowan C."/>
            <person name="Murphy C."/>
            <person name="Pearson M."/>
            <person name="Poon T.W."/>
            <person name="Priest M."/>
            <person name="Roberts A."/>
            <person name="Saif S."/>
            <person name="Shea T."/>
            <person name="Sisk P."/>
            <person name="Sykes S."/>
            <person name="Wortman J."/>
            <person name="Nusbaum C."/>
            <person name="Birren B."/>
        </authorList>
    </citation>
    <scope>NUCLEOTIDE SEQUENCE [LARGE SCALE GENOMIC DNA]</scope>
    <source>
        <strain evidence="6 7">ATCC 49903</strain>
    </source>
</reference>
<evidence type="ECO:0000256" key="3">
    <source>
        <dbReference type="ARBA" id="ARBA00023157"/>
    </source>
</evidence>
<evidence type="ECO:0000256" key="1">
    <source>
        <dbReference type="ARBA" id="ARBA00022559"/>
    </source>
</evidence>
<evidence type="ECO:0000256" key="4">
    <source>
        <dbReference type="ARBA" id="ARBA00023284"/>
    </source>
</evidence>
<dbReference type="InterPro" id="IPR036249">
    <property type="entry name" value="Thioredoxin-like_sf"/>
</dbReference>